<dbReference type="AlphaFoldDB" id="A0A1D1ZMW0"/>
<feature type="compositionally biased region" description="Low complexity" evidence="5">
    <location>
        <begin position="358"/>
        <end position="380"/>
    </location>
</feature>
<evidence type="ECO:0000259" key="6">
    <source>
        <dbReference type="PROSITE" id="PS50103"/>
    </source>
</evidence>
<evidence type="ECO:0000256" key="1">
    <source>
        <dbReference type="ARBA" id="ARBA00022723"/>
    </source>
</evidence>
<dbReference type="PROSITE" id="PS50103">
    <property type="entry name" value="ZF_C3H1"/>
    <property type="match status" value="2"/>
</dbReference>
<dbReference type="InterPro" id="IPR000571">
    <property type="entry name" value="Znf_CCCH"/>
</dbReference>
<dbReference type="Pfam" id="PF16543">
    <property type="entry name" value="DFRP_C"/>
    <property type="match status" value="1"/>
</dbReference>
<dbReference type="PANTHER" id="PTHR12681:SF0">
    <property type="entry name" value="ZINC FINGER CCCH DOMAIN-CONTAINING PROTEIN 15"/>
    <property type="match status" value="1"/>
</dbReference>
<keyword evidence="1 4" id="KW-0479">Metal-binding</keyword>
<feature type="zinc finger region" description="C3H1-type" evidence="4">
    <location>
        <begin position="118"/>
        <end position="145"/>
    </location>
</feature>
<dbReference type="SUPFAM" id="SSF90229">
    <property type="entry name" value="CCCH zinc finger"/>
    <property type="match status" value="1"/>
</dbReference>
<keyword evidence="2 4" id="KW-0863">Zinc-finger</keyword>
<dbReference type="GO" id="GO:0003729">
    <property type="term" value="F:mRNA binding"/>
    <property type="evidence" value="ECO:0007669"/>
    <property type="project" value="TreeGrafter"/>
</dbReference>
<gene>
    <name evidence="7" type="ORF">g.2741</name>
</gene>
<evidence type="ECO:0000313" key="7">
    <source>
        <dbReference type="EMBL" id="JAT68332.1"/>
    </source>
</evidence>
<name>A0A1D1ZMW0_AUXPR</name>
<dbReference type="Gene3D" id="4.10.1000.10">
    <property type="entry name" value="Zinc finger, CCCH-type"/>
    <property type="match status" value="1"/>
</dbReference>
<feature type="region of interest" description="Disordered" evidence="5">
    <location>
        <begin position="1"/>
        <end position="40"/>
    </location>
</feature>
<dbReference type="InterPro" id="IPR036855">
    <property type="entry name" value="Znf_CCCH_sf"/>
</dbReference>
<feature type="compositionally biased region" description="Acidic residues" evidence="5">
    <location>
        <begin position="396"/>
        <end position="411"/>
    </location>
</feature>
<feature type="domain" description="C3H1-type" evidence="6">
    <location>
        <begin position="118"/>
        <end position="145"/>
    </location>
</feature>
<protein>
    <recommendedName>
        <fullName evidence="6">C3H1-type domain-containing protein</fullName>
    </recommendedName>
</protein>
<feature type="compositionally biased region" description="Basic and acidic residues" evidence="5">
    <location>
        <begin position="79"/>
        <end position="95"/>
    </location>
</feature>
<feature type="compositionally biased region" description="Low complexity" evidence="5">
    <location>
        <begin position="31"/>
        <end position="40"/>
    </location>
</feature>
<evidence type="ECO:0000256" key="5">
    <source>
        <dbReference type="SAM" id="MobiDB-lite"/>
    </source>
</evidence>
<accession>A0A1D1ZMW0</accession>
<feature type="compositionally biased region" description="Low complexity" evidence="5">
    <location>
        <begin position="1"/>
        <end position="21"/>
    </location>
</feature>
<evidence type="ECO:0000256" key="3">
    <source>
        <dbReference type="ARBA" id="ARBA00022833"/>
    </source>
</evidence>
<keyword evidence="3 4" id="KW-0862">Zinc</keyword>
<evidence type="ECO:0000256" key="4">
    <source>
        <dbReference type="PROSITE-ProRule" id="PRU00723"/>
    </source>
</evidence>
<organism evidence="7">
    <name type="scientific">Auxenochlorella protothecoides</name>
    <name type="common">Green microalga</name>
    <name type="synonym">Chlorella protothecoides</name>
    <dbReference type="NCBI Taxonomy" id="3075"/>
    <lineage>
        <taxon>Eukaryota</taxon>
        <taxon>Viridiplantae</taxon>
        <taxon>Chlorophyta</taxon>
        <taxon>core chlorophytes</taxon>
        <taxon>Trebouxiophyceae</taxon>
        <taxon>Chlorellales</taxon>
        <taxon>Chlorellaceae</taxon>
        <taxon>Auxenochlorella</taxon>
    </lineage>
</organism>
<feature type="region of interest" description="Disordered" evidence="5">
    <location>
        <begin position="358"/>
        <end position="425"/>
    </location>
</feature>
<feature type="domain" description="C3H1-type" evidence="6">
    <location>
        <begin position="193"/>
        <end position="230"/>
    </location>
</feature>
<reference evidence="7" key="1">
    <citation type="submission" date="2015-08" db="EMBL/GenBank/DDBJ databases">
        <authorList>
            <person name="Babu N.S."/>
            <person name="Beckwith C.J."/>
            <person name="Beseler K.G."/>
            <person name="Brison A."/>
            <person name="Carone J.V."/>
            <person name="Caskin T.P."/>
            <person name="Diamond M."/>
            <person name="Durham M.E."/>
            <person name="Foxe J.M."/>
            <person name="Go M."/>
            <person name="Henderson B.A."/>
            <person name="Jones I.B."/>
            <person name="McGettigan J.A."/>
            <person name="Micheletti S.J."/>
            <person name="Nasrallah M.E."/>
            <person name="Ortiz D."/>
            <person name="Piller C.R."/>
            <person name="Privatt S.R."/>
            <person name="Schneider S.L."/>
            <person name="Sharp S."/>
            <person name="Smith T.C."/>
            <person name="Stanton J.D."/>
            <person name="Ullery H.E."/>
            <person name="Wilson R.J."/>
            <person name="Serrano M.G."/>
            <person name="Buck G."/>
            <person name="Lee V."/>
            <person name="Wang Y."/>
            <person name="Carvalho R."/>
            <person name="Voegtly L."/>
            <person name="Shi R."/>
            <person name="Duckworth R."/>
            <person name="Johnson A."/>
            <person name="Loviza R."/>
            <person name="Walstead R."/>
            <person name="Shah Z."/>
            <person name="Kiflezghi M."/>
            <person name="Wade K."/>
            <person name="Ball S.L."/>
            <person name="Bradley K.W."/>
            <person name="Asai D.J."/>
            <person name="Bowman C.A."/>
            <person name="Russell D.A."/>
            <person name="Pope W.H."/>
            <person name="Jacobs-Sera D."/>
            <person name="Hendrix R.W."/>
            <person name="Hatfull G.F."/>
        </authorList>
    </citation>
    <scope>NUCLEOTIDE SEQUENCE</scope>
</reference>
<feature type="zinc finger region" description="C3H1-type" evidence="4">
    <location>
        <begin position="193"/>
        <end position="230"/>
    </location>
</feature>
<dbReference type="GO" id="GO:0005829">
    <property type="term" value="C:cytosol"/>
    <property type="evidence" value="ECO:0007669"/>
    <property type="project" value="TreeGrafter"/>
</dbReference>
<dbReference type="GO" id="GO:0008270">
    <property type="term" value="F:zinc ion binding"/>
    <property type="evidence" value="ECO:0007669"/>
    <property type="project" value="UniProtKB-KW"/>
</dbReference>
<dbReference type="SMART" id="SM00356">
    <property type="entry name" value="ZnF_C3H1"/>
    <property type="match status" value="2"/>
</dbReference>
<dbReference type="PANTHER" id="PTHR12681">
    <property type="entry name" value="ZINC FINGER-CONTAINING PROTEIN P48ZNF"/>
    <property type="match status" value="1"/>
</dbReference>
<proteinExistence type="predicted"/>
<dbReference type="Gene3D" id="6.20.400.10">
    <property type="match status" value="1"/>
</dbReference>
<feature type="non-terminal residue" evidence="7">
    <location>
        <position position="1"/>
    </location>
</feature>
<dbReference type="Pfam" id="PF00642">
    <property type="entry name" value="zf-CCCH"/>
    <property type="match status" value="1"/>
</dbReference>
<feature type="region of interest" description="Disordered" evidence="5">
    <location>
        <begin position="63"/>
        <end position="95"/>
    </location>
</feature>
<dbReference type="InterPro" id="IPR032378">
    <property type="entry name" value="ZC3H15/TMA46_C"/>
</dbReference>
<evidence type="ECO:0000256" key="2">
    <source>
        <dbReference type="ARBA" id="ARBA00022771"/>
    </source>
</evidence>
<dbReference type="EMBL" id="GDKF01010290">
    <property type="protein sequence ID" value="JAT68332.1"/>
    <property type="molecule type" value="Transcribed_RNA"/>
</dbReference>
<sequence length="425" mass="46895">VALPLPRSTPASAAPQSQRQAGFSTLAMPPKKATTKNAAATQKIVEDKTFGLKNKSKSKVVQKYVQQIQASQQPSHKQQRLEEPSRKDKKKAEMERQKELDELFMLTIKQPKLGEGVDPKTVLCEFHRHGKCTKGFKCKFSHDLNIERKTAKADVYSDNRDGADGESGGMGEWDMEQLEKAIAEKHGLENKNRPTAIVCRYFLDAVEKKQYGWFWQCPNGKECKYRHALPPGYIMKSQMKELLEAEAANQPSVEEIIEEERAKVDAKTPINNETFLQWRAGKHAVKMQAQAEKEEERRRKGLLTGREIFQEEGFVAADDLAAADDSGYLREVDEEAEFARASAAARERAAAAAAAASAGVGRAEEAGQGTTAAAGEKQGAIAPAAPQVQLSKAEEAELFDDDDDDDDEGGMLDELQTGLETVRLG</sequence>
<dbReference type="GO" id="GO:0002181">
    <property type="term" value="P:cytoplasmic translation"/>
    <property type="evidence" value="ECO:0007669"/>
    <property type="project" value="TreeGrafter"/>
</dbReference>